<protein>
    <recommendedName>
        <fullName evidence="5">RBR-type E3 ubiquitin transferase</fullName>
        <ecNumber evidence="5">2.3.2.31</ecNumber>
    </recommendedName>
</protein>
<evidence type="ECO:0000256" key="12">
    <source>
        <dbReference type="PROSITE-ProRule" id="PRU00175"/>
    </source>
</evidence>
<organism evidence="16 17">
    <name type="scientific">Urochloa decumbens</name>
    <dbReference type="NCBI Taxonomy" id="240449"/>
    <lineage>
        <taxon>Eukaryota</taxon>
        <taxon>Viridiplantae</taxon>
        <taxon>Streptophyta</taxon>
        <taxon>Embryophyta</taxon>
        <taxon>Tracheophyta</taxon>
        <taxon>Spermatophyta</taxon>
        <taxon>Magnoliopsida</taxon>
        <taxon>Liliopsida</taxon>
        <taxon>Poales</taxon>
        <taxon>Poaceae</taxon>
        <taxon>PACMAD clade</taxon>
        <taxon>Panicoideae</taxon>
        <taxon>Panicodae</taxon>
        <taxon>Paniceae</taxon>
        <taxon>Melinidinae</taxon>
        <taxon>Urochloa</taxon>
    </lineage>
</organism>
<dbReference type="InterPro" id="IPR044066">
    <property type="entry name" value="TRIAD_supradom"/>
</dbReference>
<dbReference type="SMART" id="SM00647">
    <property type="entry name" value="IBR"/>
    <property type="match status" value="2"/>
</dbReference>
<dbReference type="Gene3D" id="1.20.120.1750">
    <property type="match status" value="1"/>
</dbReference>
<evidence type="ECO:0000313" key="17">
    <source>
        <dbReference type="Proteomes" id="UP001497457"/>
    </source>
</evidence>
<dbReference type="InterPro" id="IPR017907">
    <property type="entry name" value="Znf_RING_CS"/>
</dbReference>
<accession>A0ABC9C5I6</accession>
<keyword evidence="7" id="KW-0479">Metal-binding</keyword>
<evidence type="ECO:0000256" key="7">
    <source>
        <dbReference type="ARBA" id="ARBA00022723"/>
    </source>
</evidence>
<keyword evidence="10" id="KW-0833">Ubl conjugation pathway</keyword>
<feature type="compositionally biased region" description="Acidic residues" evidence="13">
    <location>
        <begin position="33"/>
        <end position="46"/>
    </location>
</feature>
<evidence type="ECO:0000256" key="11">
    <source>
        <dbReference type="ARBA" id="ARBA00022833"/>
    </source>
</evidence>
<dbReference type="Pfam" id="PF01485">
    <property type="entry name" value="IBR"/>
    <property type="match status" value="1"/>
</dbReference>
<evidence type="ECO:0000256" key="9">
    <source>
        <dbReference type="ARBA" id="ARBA00022771"/>
    </source>
</evidence>
<dbReference type="PROSITE" id="PS51873">
    <property type="entry name" value="TRIAD"/>
    <property type="match status" value="1"/>
</dbReference>
<dbReference type="InterPro" id="IPR002867">
    <property type="entry name" value="IBR_dom"/>
</dbReference>
<evidence type="ECO:0000256" key="5">
    <source>
        <dbReference type="ARBA" id="ARBA00012251"/>
    </source>
</evidence>
<dbReference type="GO" id="GO:0061630">
    <property type="term" value="F:ubiquitin protein ligase activity"/>
    <property type="evidence" value="ECO:0007669"/>
    <property type="project" value="UniProtKB-EC"/>
</dbReference>
<keyword evidence="8" id="KW-0677">Repeat</keyword>
<dbReference type="Proteomes" id="UP001497457">
    <property type="component" value="Chromosome 28b"/>
</dbReference>
<comment type="cofactor">
    <cofactor evidence="2">
        <name>Zn(2+)</name>
        <dbReference type="ChEBI" id="CHEBI:29105"/>
    </cofactor>
</comment>
<dbReference type="GO" id="GO:0008270">
    <property type="term" value="F:zinc ion binding"/>
    <property type="evidence" value="ECO:0007669"/>
    <property type="project" value="UniProtKB-KW"/>
</dbReference>
<comment type="function">
    <text evidence="3">Might act as an E3 ubiquitin-protein ligase, or as part of E3 complex, which accepts ubiquitin from specific E2 ubiquitin-conjugating enzymes and then transfers it to substrates.</text>
</comment>
<dbReference type="EMBL" id="OZ075138">
    <property type="protein sequence ID" value="CAL5014064.1"/>
    <property type="molecule type" value="Genomic_DNA"/>
</dbReference>
<dbReference type="InterPro" id="IPR031127">
    <property type="entry name" value="E3_UB_ligase_RBR"/>
</dbReference>
<keyword evidence="9 12" id="KW-0863">Zinc-finger</keyword>
<comment type="catalytic activity">
    <reaction evidence="1">
        <text>[E2 ubiquitin-conjugating enzyme]-S-ubiquitinyl-L-cysteine + [acceptor protein]-L-lysine = [E2 ubiquitin-conjugating enzyme]-L-cysteine + [acceptor protein]-N(6)-ubiquitinyl-L-lysine.</text>
        <dbReference type="EC" id="2.3.2.31"/>
    </reaction>
</comment>
<evidence type="ECO:0000256" key="6">
    <source>
        <dbReference type="ARBA" id="ARBA00022679"/>
    </source>
</evidence>
<keyword evidence="6" id="KW-0808">Transferase</keyword>
<reference evidence="16" key="1">
    <citation type="submission" date="2024-10" db="EMBL/GenBank/DDBJ databases">
        <authorList>
            <person name="Ryan C."/>
        </authorList>
    </citation>
    <scope>NUCLEOTIDE SEQUENCE [LARGE SCALE GENOMIC DNA]</scope>
</reference>
<evidence type="ECO:0000259" key="15">
    <source>
        <dbReference type="PROSITE" id="PS51873"/>
    </source>
</evidence>
<evidence type="ECO:0000256" key="13">
    <source>
        <dbReference type="SAM" id="MobiDB-lite"/>
    </source>
</evidence>
<name>A0ABC9C5I6_9POAL</name>
<evidence type="ECO:0000256" key="10">
    <source>
        <dbReference type="ARBA" id="ARBA00022786"/>
    </source>
</evidence>
<gene>
    <name evidence="16" type="ORF">URODEC1_LOCUS71732</name>
</gene>
<dbReference type="AlphaFoldDB" id="A0ABC9C5I6"/>
<dbReference type="PROSITE" id="PS50089">
    <property type="entry name" value="ZF_RING_2"/>
    <property type="match status" value="1"/>
</dbReference>
<sequence length="516" mass="56024">MDPEAMDTDGEFSDAGSDGDHLSDDECYQHCSEEEDDHDRDGDDEHEAAAAAAANVVLTEQEIIQRLNQEVDATAELFSVPADWALALLVHYRWDPLRLQDEWFADQDRVRGAVGLGDAAAGLVAGGGDDTTMTCPICTEVKPAQEMASAGCAHYYCHDCWSAYVAAALAGGHCLALRCPGGSCYRAVLRGMAERFAGGGDAYGRALARAYVEARRRWLKPCTSPGCGCVIEVSRPDGGGGGSDLACRCGNAFCWRCGGAPHRPASCAAVARWAVEADAASADWIVLHTKPCPACRRRIEAAPGGCNRMMCAPPCNHVFCWGCLAPLPTVGSAPILHHGRCGRDPDADADEWTATEEEVRAEKALGRFLYYQDMWMEYHRRRRDAEAKLQDVVEHKMPRASLPAMRQYLEAVAAAWEGVAEGWRVLGNACAHGQSLREAADPARRELFEYQRGEAGKALDRLRSRAMEKKLVPERLLALGVELANMTRLTRQCVENFARAVEEGTPVPRAAGGSVQ</sequence>
<keyword evidence="17" id="KW-1185">Reference proteome</keyword>
<feature type="compositionally biased region" description="Basic and acidic residues" evidence="13">
    <location>
        <begin position="18"/>
        <end position="32"/>
    </location>
</feature>
<feature type="compositionally biased region" description="Acidic residues" evidence="13">
    <location>
        <begin position="1"/>
        <end position="12"/>
    </location>
</feature>
<dbReference type="InterPro" id="IPR001841">
    <property type="entry name" value="Znf_RING"/>
</dbReference>
<dbReference type="PROSITE" id="PS00518">
    <property type="entry name" value="ZF_RING_1"/>
    <property type="match status" value="1"/>
</dbReference>
<evidence type="ECO:0000256" key="3">
    <source>
        <dbReference type="ARBA" id="ARBA00003976"/>
    </source>
</evidence>
<dbReference type="InterPro" id="IPR013083">
    <property type="entry name" value="Znf_RING/FYVE/PHD"/>
</dbReference>
<evidence type="ECO:0000313" key="16">
    <source>
        <dbReference type="EMBL" id="CAL5014064.1"/>
    </source>
</evidence>
<evidence type="ECO:0000256" key="8">
    <source>
        <dbReference type="ARBA" id="ARBA00022737"/>
    </source>
</evidence>
<feature type="region of interest" description="Disordered" evidence="13">
    <location>
        <begin position="1"/>
        <end position="46"/>
    </location>
</feature>
<keyword evidence="11" id="KW-0862">Zinc</keyword>
<evidence type="ECO:0000256" key="1">
    <source>
        <dbReference type="ARBA" id="ARBA00001798"/>
    </source>
</evidence>
<dbReference type="SUPFAM" id="SSF57850">
    <property type="entry name" value="RING/U-box"/>
    <property type="match status" value="3"/>
</dbReference>
<feature type="domain" description="RING-type" evidence="14">
    <location>
        <begin position="135"/>
        <end position="180"/>
    </location>
</feature>
<comment type="similarity">
    <text evidence="4">Belongs to the RBR family. Ariadne subfamily.</text>
</comment>
<feature type="domain" description="RING-type" evidence="15">
    <location>
        <begin position="131"/>
        <end position="345"/>
    </location>
</feature>
<proteinExistence type="inferred from homology"/>
<dbReference type="PANTHER" id="PTHR11685">
    <property type="entry name" value="RBR FAMILY RING FINGER AND IBR DOMAIN-CONTAINING"/>
    <property type="match status" value="1"/>
</dbReference>
<dbReference type="Gene3D" id="3.30.40.10">
    <property type="entry name" value="Zinc/RING finger domain, C3HC4 (zinc finger)"/>
    <property type="match status" value="1"/>
</dbReference>
<dbReference type="EC" id="2.3.2.31" evidence="5"/>
<evidence type="ECO:0000256" key="2">
    <source>
        <dbReference type="ARBA" id="ARBA00001947"/>
    </source>
</evidence>
<evidence type="ECO:0000256" key="4">
    <source>
        <dbReference type="ARBA" id="ARBA00005884"/>
    </source>
</evidence>
<dbReference type="Pfam" id="PF22191">
    <property type="entry name" value="IBR_1"/>
    <property type="match status" value="1"/>
</dbReference>
<evidence type="ECO:0000259" key="14">
    <source>
        <dbReference type="PROSITE" id="PS50089"/>
    </source>
</evidence>